<evidence type="ECO:0000256" key="4">
    <source>
        <dbReference type="ARBA" id="ARBA00022692"/>
    </source>
</evidence>
<keyword evidence="4 7" id="KW-0812">Transmembrane</keyword>
<feature type="transmembrane region" description="Helical" evidence="7">
    <location>
        <begin position="232"/>
        <end position="255"/>
    </location>
</feature>
<dbReference type="Gene3D" id="1.20.1250.20">
    <property type="entry name" value="MFS general substrate transporter like domains"/>
    <property type="match status" value="1"/>
</dbReference>
<keyword evidence="5 7" id="KW-1133">Transmembrane helix</keyword>
<dbReference type="InterPro" id="IPR050171">
    <property type="entry name" value="MFS_Transporters"/>
</dbReference>
<keyword evidence="3" id="KW-1003">Cell membrane</keyword>
<dbReference type="InterPro" id="IPR020846">
    <property type="entry name" value="MFS_dom"/>
</dbReference>
<feature type="transmembrane region" description="Helical" evidence="7">
    <location>
        <begin position="82"/>
        <end position="100"/>
    </location>
</feature>
<dbReference type="PROSITE" id="PS00216">
    <property type="entry name" value="SUGAR_TRANSPORT_1"/>
    <property type="match status" value="1"/>
</dbReference>
<comment type="caution">
    <text evidence="9">The sequence shown here is derived from an EMBL/GenBank/DDBJ whole genome shotgun (WGS) entry which is preliminary data.</text>
</comment>
<evidence type="ECO:0000313" key="10">
    <source>
        <dbReference type="Proteomes" id="UP001387100"/>
    </source>
</evidence>
<dbReference type="Proteomes" id="UP001387100">
    <property type="component" value="Unassembled WGS sequence"/>
</dbReference>
<proteinExistence type="predicted"/>
<keyword evidence="6 7" id="KW-0472">Membrane</keyword>
<feature type="transmembrane region" description="Helical" evidence="7">
    <location>
        <begin position="322"/>
        <end position="345"/>
    </location>
</feature>
<feature type="transmembrane region" description="Helical" evidence="7">
    <location>
        <begin position="51"/>
        <end position="70"/>
    </location>
</feature>
<dbReference type="EMBL" id="JBBIAA010000005">
    <property type="protein sequence ID" value="MEJ5945090.1"/>
    <property type="molecule type" value="Genomic_DNA"/>
</dbReference>
<comment type="subcellular location">
    <subcellularLocation>
        <location evidence="1">Cell membrane</location>
        <topology evidence="1">Multi-pass membrane protein</topology>
    </subcellularLocation>
</comment>
<evidence type="ECO:0000256" key="2">
    <source>
        <dbReference type="ARBA" id="ARBA00022448"/>
    </source>
</evidence>
<dbReference type="Pfam" id="PF07690">
    <property type="entry name" value="MFS_1"/>
    <property type="match status" value="1"/>
</dbReference>
<dbReference type="PROSITE" id="PS50850">
    <property type="entry name" value="MFS"/>
    <property type="match status" value="1"/>
</dbReference>
<evidence type="ECO:0000256" key="1">
    <source>
        <dbReference type="ARBA" id="ARBA00004651"/>
    </source>
</evidence>
<dbReference type="InterPro" id="IPR005829">
    <property type="entry name" value="Sugar_transporter_CS"/>
</dbReference>
<feature type="transmembrane region" description="Helical" evidence="7">
    <location>
        <begin position="388"/>
        <end position="408"/>
    </location>
</feature>
<organism evidence="9 10">
    <name type="scientific">Pseudokineococcus basanitobsidens</name>
    <dbReference type="NCBI Taxonomy" id="1926649"/>
    <lineage>
        <taxon>Bacteria</taxon>
        <taxon>Bacillati</taxon>
        <taxon>Actinomycetota</taxon>
        <taxon>Actinomycetes</taxon>
        <taxon>Kineosporiales</taxon>
        <taxon>Kineosporiaceae</taxon>
        <taxon>Pseudokineococcus</taxon>
    </lineage>
</organism>
<reference evidence="9 10" key="1">
    <citation type="journal article" date="2017" name="Int. J. Syst. Evol. Microbiol.">
        <title>Pseudokineococcus basanitobsidens sp. nov., isolated from volcanic rock.</title>
        <authorList>
            <person name="Lee D.W."/>
            <person name="Park M.Y."/>
            <person name="Kim J.J."/>
            <person name="Kim B.S."/>
        </authorList>
    </citation>
    <scope>NUCLEOTIDE SEQUENCE [LARGE SCALE GENOMIC DNA]</scope>
    <source>
        <strain evidence="9 10">DSM 103726</strain>
    </source>
</reference>
<feature type="transmembrane region" description="Helical" evidence="7">
    <location>
        <begin position="261"/>
        <end position="284"/>
    </location>
</feature>
<dbReference type="PANTHER" id="PTHR23517:SF13">
    <property type="entry name" value="MAJOR FACILITATOR SUPERFAMILY MFS_1"/>
    <property type="match status" value="1"/>
</dbReference>
<feature type="transmembrane region" description="Helical" evidence="7">
    <location>
        <begin position="172"/>
        <end position="190"/>
    </location>
</feature>
<evidence type="ECO:0000259" key="8">
    <source>
        <dbReference type="PROSITE" id="PS50850"/>
    </source>
</evidence>
<sequence>MGTTVGRPARAVAGARFVGAALVFALVMAGATLPTPLYQRYAERLGFGPLVQTSLFATYAVGVLVALVVLGELSDRVGRRPVLGLGLLAAAASAGCFLLADGLTLLVLGRVLSGLSAGIFTGAATAAVVEVAPATWSRGATATATSVNVLGLGLGPVVSAAVAQAWSAPLRAPYLVHLLLLVPAALLTWWQPETSGSRRREAAGDGPPGRAPLAAWRPHLLRPTVPPEVRRSFVPAAVAGFAGFAVFGLFTAVAPGLLREALGVADVVAASAVVGVPFLASVVAQVLTSGASTRRALPAGCAVLVLGAALLVLGLLTRTLTVFVVAAAVLGAGHGTAFRAGVASVRAGSPQGRTGEVVSTLFVVLYVAISLPVVAVGGLSLATGLPGAAEVLGVGVGVLAAVALVVLLRRPVDD</sequence>
<dbReference type="InterPro" id="IPR036259">
    <property type="entry name" value="MFS_trans_sf"/>
</dbReference>
<dbReference type="PANTHER" id="PTHR23517">
    <property type="entry name" value="RESISTANCE PROTEIN MDTM, PUTATIVE-RELATED-RELATED"/>
    <property type="match status" value="1"/>
</dbReference>
<accession>A0ABU8RJ78</accession>
<feature type="transmembrane region" description="Helical" evidence="7">
    <location>
        <begin position="357"/>
        <end position="382"/>
    </location>
</feature>
<feature type="transmembrane region" description="Helical" evidence="7">
    <location>
        <begin position="112"/>
        <end position="132"/>
    </location>
</feature>
<keyword evidence="10" id="KW-1185">Reference proteome</keyword>
<feature type="domain" description="Major facilitator superfamily (MFS) profile" evidence="8">
    <location>
        <begin position="16"/>
        <end position="412"/>
    </location>
</feature>
<evidence type="ECO:0000313" key="9">
    <source>
        <dbReference type="EMBL" id="MEJ5945090.1"/>
    </source>
</evidence>
<dbReference type="RefSeq" id="WP_339574473.1">
    <property type="nucleotide sequence ID" value="NZ_JBBIAA010000005.1"/>
</dbReference>
<name>A0ABU8RJ78_9ACTN</name>
<evidence type="ECO:0000256" key="7">
    <source>
        <dbReference type="SAM" id="Phobius"/>
    </source>
</evidence>
<gene>
    <name evidence="9" type="ORF">WDZ17_07240</name>
</gene>
<evidence type="ECO:0000256" key="5">
    <source>
        <dbReference type="ARBA" id="ARBA00022989"/>
    </source>
</evidence>
<feature type="transmembrane region" description="Helical" evidence="7">
    <location>
        <begin position="12"/>
        <end position="31"/>
    </location>
</feature>
<evidence type="ECO:0000256" key="6">
    <source>
        <dbReference type="ARBA" id="ARBA00023136"/>
    </source>
</evidence>
<keyword evidence="2" id="KW-0813">Transport</keyword>
<protein>
    <submittedName>
        <fullName evidence="9">MFS transporter</fullName>
    </submittedName>
</protein>
<dbReference type="SUPFAM" id="SSF103473">
    <property type="entry name" value="MFS general substrate transporter"/>
    <property type="match status" value="1"/>
</dbReference>
<feature type="transmembrane region" description="Helical" evidence="7">
    <location>
        <begin position="296"/>
        <end position="316"/>
    </location>
</feature>
<evidence type="ECO:0000256" key="3">
    <source>
        <dbReference type="ARBA" id="ARBA00022475"/>
    </source>
</evidence>
<feature type="transmembrane region" description="Helical" evidence="7">
    <location>
        <begin position="144"/>
        <end position="166"/>
    </location>
</feature>
<dbReference type="InterPro" id="IPR011701">
    <property type="entry name" value="MFS"/>
</dbReference>